<protein>
    <recommendedName>
        <fullName evidence="2">Peptidase inhibitor I78 family protein</fullName>
    </recommendedName>
</protein>
<gene>
    <name evidence="1" type="ORF">N011_10710</name>
</gene>
<accession>A0AAU8LN51</accession>
<organism evidence="1">
    <name type="scientific">Pseudomonas syringae CC1417</name>
    <dbReference type="NCBI Taxonomy" id="1357272"/>
    <lineage>
        <taxon>Bacteria</taxon>
        <taxon>Pseudomonadati</taxon>
        <taxon>Pseudomonadota</taxon>
        <taxon>Gammaproteobacteria</taxon>
        <taxon>Pseudomonadales</taxon>
        <taxon>Pseudomonadaceae</taxon>
        <taxon>Pseudomonas</taxon>
        <taxon>Pseudomonas syringae</taxon>
    </lineage>
</organism>
<name>A0AAU8LN51_PSESX</name>
<reference evidence="1" key="2">
    <citation type="submission" date="2024-07" db="EMBL/GenBank/DDBJ databases">
        <title>A complete genome sequence for Pseudomonas syringae CC1417.</title>
        <authorList>
            <person name="Baltrus D.A."/>
        </authorList>
    </citation>
    <scope>NUCLEOTIDE SEQUENCE</scope>
    <source>
        <strain evidence="1">CC1417</strain>
    </source>
</reference>
<evidence type="ECO:0008006" key="2">
    <source>
        <dbReference type="Google" id="ProtNLM"/>
    </source>
</evidence>
<dbReference type="AlphaFoldDB" id="A0AAU8LN51"/>
<dbReference type="EMBL" id="CP159362">
    <property type="protein sequence ID" value="XCN69721.1"/>
    <property type="molecule type" value="Genomic_DNA"/>
</dbReference>
<evidence type="ECO:0000313" key="1">
    <source>
        <dbReference type="EMBL" id="XCN69721.1"/>
    </source>
</evidence>
<dbReference type="RefSeq" id="WP_024687414.1">
    <property type="nucleotide sequence ID" value="NZ_CP159362.1"/>
</dbReference>
<sequence length="67" mass="7473">MTNEEITLALQYLIGSRYVPTVKAYISELTGRTRIVGPLDASDRMFDRNRIKIAADEAGMISAFSFS</sequence>
<proteinExistence type="predicted"/>
<reference evidence="1" key="1">
    <citation type="journal article" date="2014" name="Genome Announc.">
        <title>Draft Genome Sequences of a Phylogenetically Diverse Suite of Pseudomonas syringae Strains from Multiple Source Populations.</title>
        <authorList>
            <person name="Baltrus D.A."/>
            <person name="Yourstone S."/>
            <person name="Lind A."/>
            <person name="Guilbaud C."/>
            <person name="Sands D.C."/>
            <person name="Jones C.D."/>
            <person name="Morris C.E."/>
            <person name="Dangl J.L."/>
        </authorList>
    </citation>
    <scope>NUCLEOTIDE SEQUENCE</scope>
    <source>
        <strain evidence="1">CC1417</strain>
    </source>
</reference>